<dbReference type="Pfam" id="PF03094">
    <property type="entry name" value="Mlo"/>
    <property type="match status" value="1"/>
</dbReference>
<protein>
    <recommendedName>
        <fullName evidence="8">MLO-like protein</fullName>
    </recommendedName>
</protein>
<feature type="transmembrane region" description="Helical" evidence="9">
    <location>
        <begin position="412"/>
        <end position="440"/>
    </location>
</feature>
<keyword evidence="8" id="KW-0112">Calmodulin-binding</keyword>
<reference evidence="10 11" key="1">
    <citation type="journal article" date="2011" name="Science">
        <title>The Selaginella genome identifies genetic changes associated with the evolution of vascular plants.</title>
        <authorList>
            <person name="Banks J.A."/>
            <person name="Nishiyama T."/>
            <person name="Hasebe M."/>
            <person name="Bowman J.L."/>
            <person name="Gribskov M."/>
            <person name="dePamphilis C."/>
            <person name="Albert V.A."/>
            <person name="Aono N."/>
            <person name="Aoyama T."/>
            <person name="Ambrose B.A."/>
            <person name="Ashton N.W."/>
            <person name="Axtell M.J."/>
            <person name="Barker E."/>
            <person name="Barker M.S."/>
            <person name="Bennetzen J.L."/>
            <person name="Bonawitz N.D."/>
            <person name="Chapple C."/>
            <person name="Cheng C."/>
            <person name="Correa L.G."/>
            <person name="Dacre M."/>
            <person name="DeBarry J."/>
            <person name="Dreyer I."/>
            <person name="Elias M."/>
            <person name="Engstrom E.M."/>
            <person name="Estelle M."/>
            <person name="Feng L."/>
            <person name="Finet C."/>
            <person name="Floyd S.K."/>
            <person name="Frommer W.B."/>
            <person name="Fujita T."/>
            <person name="Gramzow L."/>
            <person name="Gutensohn M."/>
            <person name="Harholt J."/>
            <person name="Hattori M."/>
            <person name="Heyl A."/>
            <person name="Hirai T."/>
            <person name="Hiwatashi Y."/>
            <person name="Ishikawa M."/>
            <person name="Iwata M."/>
            <person name="Karol K.G."/>
            <person name="Koehler B."/>
            <person name="Kolukisaoglu U."/>
            <person name="Kubo M."/>
            <person name="Kurata T."/>
            <person name="Lalonde S."/>
            <person name="Li K."/>
            <person name="Li Y."/>
            <person name="Litt A."/>
            <person name="Lyons E."/>
            <person name="Manning G."/>
            <person name="Maruyama T."/>
            <person name="Michael T.P."/>
            <person name="Mikami K."/>
            <person name="Miyazaki S."/>
            <person name="Morinaga S."/>
            <person name="Murata T."/>
            <person name="Mueller-Roeber B."/>
            <person name="Nelson D.R."/>
            <person name="Obara M."/>
            <person name="Oguri Y."/>
            <person name="Olmstead R.G."/>
            <person name="Onodera N."/>
            <person name="Petersen B.L."/>
            <person name="Pils B."/>
            <person name="Prigge M."/>
            <person name="Rensing S.A."/>
            <person name="Riano-Pachon D.M."/>
            <person name="Roberts A.W."/>
            <person name="Sato Y."/>
            <person name="Scheller H.V."/>
            <person name="Schulz B."/>
            <person name="Schulz C."/>
            <person name="Shakirov E.V."/>
            <person name="Shibagaki N."/>
            <person name="Shinohara N."/>
            <person name="Shippen D.E."/>
            <person name="Soerensen I."/>
            <person name="Sotooka R."/>
            <person name="Sugimoto N."/>
            <person name="Sugita M."/>
            <person name="Sumikawa N."/>
            <person name="Tanurdzic M."/>
            <person name="Theissen G."/>
            <person name="Ulvskov P."/>
            <person name="Wakazuki S."/>
            <person name="Weng J.K."/>
            <person name="Willats W.W."/>
            <person name="Wipf D."/>
            <person name="Wolf P.G."/>
            <person name="Yang L."/>
            <person name="Zimmer A.D."/>
            <person name="Zhu Q."/>
            <person name="Mitros T."/>
            <person name="Hellsten U."/>
            <person name="Loque D."/>
            <person name="Otillar R."/>
            <person name="Salamov A."/>
            <person name="Schmutz J."/>
            <person name="Shapiro H."/>
            <person name="Lindquist E."/>
            <person name="Lucas S."/>
            <person name="Rokhsar D."/>
            <person name="Grigoriev I.V."/>
        </authorList>
    </citation>
    <scope>NUCLEOTIDE SEQUENCE [LARGE SCALE GENOMIC DNA]</scope>
</reference>
<comment type="domain">
    <text evidence="8">The C-terminus contains a calmodulin-binding domain, which binds calmodulin in a calcium-dependent fashion.</text>
</comment>
<feature type="transmembrane region" description="Helical" evidence="9">
    <location>
        <begin position="288"/>
        <end position="307"/>
    </location>
</feature>
<dbReference type="HOGENOM" id="CLU_024720_3_0_1"/>
<dbReference type="AlphaFoldDB" id="D8SM15"/>
<dbReference type="GO" id="GO:0005516">
    <property type="term" value="F:calmodulin binding"/>
    <property type="evidence" value="ECO:0007669"/>
    <property type="project" value="UniProtKB-KW"/>
</dbReference>
<evidence type="ECO:0000313" key="10">
    <source>
        <dbReference type="EMBL" id="EFJ14411.1"/>
    </source>
</evidence>
<comment type="similarity">
    <text evidence="2 8">Belongs to the MLO family.</text>
</comment>
<keyword evidence="4 8" id="KW-0611">Plant defense</keyword>
<feature type="transmembrane region" description="Helical" evidence="9">
    <location>
        <begin position="313"/>
        <end position="331"/>
    </location>
</feature>
<keyword evidence="11" id="KW-1185">Reference proteome</keyword>
<keyword evidence="6 8" id="KW-0472">Membrane</keyword>
<evidence type="ECO:0000256" key="8">
    <source>
        <dbReference type="RuleBase" id="RU280816"/>
    </source>
</evidence>
<evidence type="ECO:0000256" key="2">
    <source>
        <dbReference type="ARBA" id="ARBA00006574"/>
    </source>
</evidence>
<accession>D8SM15</accession>
<sequence>MEHGGGGFLEHSSLEQTPTWAVAGVCTVFVLLSLLLERGIHQCGKRLKKKNQKPLSQALEKMKEELMLMGFISLLLSVFQPLVSELCIPRSLLKHMLPCKLEESSMLKAENPSHTNGSFHDRRALLGWFSREGADKKCIARGEVPMISVEGLHQLHIFIFVMAIVHLCYSCLTMFLGRIMVYWWRRWEDEVRVVNKGGMFVDSFAFIFFRELTRGLTHARQPWSRLNAFNWIASFLRHLLCKPVTRADYMTLRRGFVRVSVSYKNYNLRREFDFHGYITRVLEDDFKVVVGIRQVAYLWAFVIMFLLMNVHGWHTYFWMAFLPLVLILVIGTKLQYIITELACEIAEVEDKAGRESEEVPAIKPRDDLFWFKRPRFLLHLIHFTLFQNAFELAFFFWVWATFGFDTCFMDSIAFIVVRLFVGAAVQFLCSYSTLPLYVLVTQMGSHYSKAIFTKRINKGVRHWHHGARSNVRQARIKQEERCCEEELKDDNLLDEIISPGQEEVSETVVVASPVHRILEIEMPGADDQDFAVVQVVEETKV</sequence>
<dbReference type="GO" id="GO:0016020">
    <property type="term" value="C:membrane"/>
    <property type="evidence" value="ECO:0007669"/>
    <property type="project" value="UniProtKB-SubCell"/>
</dbReference>
<name>D8SM15_SELML</name>
<dbReference type="PANTHER" id="PTHR31942">
    <property type="entry name" value="MLO-LIKE PROTEIN 1"/>
    <property type="match status" value="1"/>
</dbReference>
<evidence type="ECO:0000256" key="4">
    <source>
        <dbReference type="ARBA" id="ARBA00022821"/>
    </source>
</evidence>
<dbReference type="Gramene" id="EFJ14411">
    <property type="protein sequence ID" value="EFJ14411"/>
    <property type="gene ID" value="SELMODRAFT_120181"/>
</dbReference>
<dbReference type="GO" id="GO:0006952">
    <property type="term" value="P:defense response"/>
    <property type="evidence" value="ECO:0007669"/>
    <property type="project" value="UniProtKB-KW"/>
</dbReference>
<keyword evidence="7 8" id="KW-0568">Pathogenesis-related protein</keyword>
<evidence type="ECO:0000256" key="9">
    <source>
        <dbReference type="SAM" id="Phobius"/>
    </source>
</evidence>
<comment type="function">
    <text evidence="8">May be involved in modulation of pathogen defense and leaf cell death.</text>
</comment>
<dbReference type="eggNOG" id="KOG0017">
    <property type="taxonomic scope" value="Eukaryota"/>
</dbReference>
<dbReference type="STRING" id="88036.D8SM15"/>
<evidence type="ECO:0000256" key="7">
    <source>
        <dbReference type="ARBA" id="ARBA00023265"/>
    </source>
</evidence>
<dbReference type="PANTHER" id="PTHR31942:SF52">
    <property type="entry name" value="MLO-LIKE PROTEIN 1"/>
    <property type="match status" value="1"/>
</dbReference>
<dbReference type="InterPro" id="IPR036259">
    <property type="entry name" value="MFS_trans_sf"/>
</dbReference>
<evidence type="ECO:0000313" key="11">
    <source>
        <dbReference type="Proteomes" id="UP000001514"/>
    </source>
</evidence>
<dbReference type="InterPro" id="IPR004326">
    <property type="entry name" value="Mlo"/>
</dbReference>
<dbReference type="OMA" id="HAHTHHE"/>
<dbReference type="SUPFAM" id="SSF103473">
    <property type="entry name" value="MFS general substrate transporter"/>
    <property type="match status" value="1"/>
</dbReference>
<dbReference type="InParanoid" id="D8SM15"/>
<keyword evidence="3 8" id="KW-0812">Transmembrane</keyword>
<gene>
    <name evidence="8" type="primary">MLO</name>
    <name evidence="10" type="ORF">SELMODRAFT_120181</name>
</gene>
<organism evidence="11">
    <name type="scientific">Selaginella moellendorffii</name>
    <name type="common">Spikemoss</name>
    <dbReference type="NCBI Taxonomy" id="88036"/>
    <lineage>
        <taxon>Eukaryota</taxon>
        <taxon>Viridiplantae</taxon>
        <taxon>Streptophyta</taxon>
        <taxon>Embryophyta</taxon>
        <taxon>Tracheophyta</taxon>
        <taxon>Lycopodiopsida</taxon>
        <taxon>Selaginellales</taxon>
        <taxon>Selaginellaceae</taxon>
        <taxon>Selaginella</taxon>
    </lineage>
</organism>
<dbReference type="KEGG" id="smo:SELMODRAFT_120181"/>
<feature type="transmembrane region" description="Helical" evidence="9">
    <location>
        <begin position="66"/>
        <end position="83"/>
    </location>
</feature>
<proteinExistence type="inferred from homology"/>
<evidence type="ECO:0000256" key="5">
    <source>
        <dbReference type="ARBA" id="ARBA00022989"/>
    </source>
</evidence>
<feature type="transmembrane region" description="Helical" evidence="9">
    <location>
        <begin position="155"/>
        <end position="176"/>
    </location>
</feature>
<comment type="subcellular location">
    <subcellularLocation>
        <location evidence="1 8">Membrane</location>
        <topology evidence="1 8">Multi-pass membrane protein</topology>
    </subcellularLocation>
</comment>
<feature type="transmembrane region" description="Helical" evidence="9">
    <location>
        <begin position="376"/>
        <end position="400"/>
    </location>
</feature>
<dbReference type="EMBL" id="GL377627">
    <property type="protein sequence ID" value="EFJ14411.1"/>
    <property type="molecule type" value="Genomic_DNA"/>
</dbReference>
<evidence type="ECO:0000256" key="1">
    <source>
        <dbReference type="ARBA" id="ARBA00004141"/>
    </source>
</evidence>
<feature type="transmembrane region" description="Helical" evidence="9">
    <location>
        <begin position="20"/>
        <end position="40"/>
    </location>
</feature>
<dbReference type="Proteomes" id="UP000001514">
    <property type="component" value="Unassembled WGS sequence"/>
</dbReference>
<evidence type="ECO:0000256" key="3">
    <source>
        <dbReference type="ARBA" id="ARBA00022692"/>
    </source>
</evidence>
<evidence type="ECO:0000256" key="6">
    <source>
        <dbReference type="ARBA" id="ARBA00023136"/>
    </source>
</evidence>
<keyword evidence="5 8" id="KW-1133">Transmembrane helix</keyword>